<dbReference type="SUPFAM" id="SSF52440">
    <property type="entry name" value="PreATP-grasp domain"/>
    <property type="match status" value="1"/>
</dbReference>
<reference evidence="6" key="1">
    <citation type="submission" date="2016-06" db="UniProtKB">
        <authorList>
            <consortium name="WormBaseParasite"/>
        </authorList>
    </citation>
    <scope>IDENTIFICATION</scope>
</reference>
<evidence type="ECO:0000313" key="5">
    <source>
        <dbReference type="Proteomes" id="UP000050794"/>
    </source>
</evidence>
<dbReference type="PANTHER" id="PTHR31410:SF1">
    <property type="entry name" value="POST-GPI ATTACHMENT TO PROTEINS FACTOR 4"/>
    <property type="match status" value="1"/>
</dbReference>
<evidence type="ECO:0000256" key="1">
    <source>
        <dbReference type="ARBA" id="ARBA00022598"/>
    </source>
</evidence>
<feature type="domain" description="Biotin carboxylation" evidence="4">
    <location>
        <begin position="1"/>
        <end position="160"/>
    </location>
</feature>
<evidence type="ECO:0000256" key="3">
    <source>
        <dbReference type="ARBA" id="ARBA00022840"/>
    </source>
</evidence>
<sequence length="160" mass="17714">LFADLRYALTGSAYVGISESCCTPAVIYRSSSIPNMLDYFTLQTHNNRSAKDDLLDESPFTSRLTDTNFVIHIGYVSVIRGKIVTLDAIRQLQKQSEHPASFMFDLCKAIHPGYGFLSENALFAEKCTSVGLVFIGPPSKATPEKRSFTNSIHACLKRIS</sequence>
<evidence type="ECO:0000259" key="4">
    <source>
        <dbReference type="PROSITE" id="PS50979"/>
    </source>
</evidence>
<keyword evidence="1" id="KW-0436">Ligase</keyword>
<dbReference type="GO" id="GO:0005524">
    <property type="term" value="F:ATP binding"/>
    <property type="evidence" value="ECO:0007669"/>
    <property type="project" value="UniProtKB-KW"/>
</dbReference>
<accession>A0A183V071</accession>
<protein>
    <submittedName>
        <fullName evidence="6">Biotin carboxylation domain-containing protein</fullName>
    </submittedName>
</protein>
<evidence type="ECO:0000256" key="2">
    <source>
        <dbReference type="ARBA" id="ARBA00022741"/>
    </source>
</evidence>
<keyword evidence="2" id="KW-0547">Nucleotide-binding</keyword>
<proteinExistence type="predicted"/>
<dbReference type="InterPro" id="IPR016185">
    <property type="entry name" value="PreATP-grasp_dom_sf"/>
</dbReference>
<dbReference type="PROSITE" id="PS50979">
    <property type="entry name" value="BC"/>
    <property type="match status" value="1"/>
</dbReference>
<dbReference type="Proteomes" id="UP000050794">
    <property type="component" value="Unassembled WGS sequence"/>
</dbReference>
<dbReference type="InterPro" id="IPR029675">
    <property type="entry name" value="PGAP4"/>
</dbReference>
<keyword evidence="3" id="KW-0067">ATP-binding</keyword>
<dbReference type="GO" id="GO:0000139">
    <property type="term" value="C:Golgi membrane"/>
    <property type="evidence" value="ECO:0007669"/>
    <property type="project" value="InterPro"/>
</dbReference>
<organism evidence="5 6">
    <name type="scientific">Toxocara canis</name>
    <name type="common">Canine roundworm</name>
    <dbReference type="NCBI Taxonomy" id="6265"/>
    <lineage>
        <taxon>Eukaryota</taxon>
        <taxon>Metazoa</taxon>
        <taxon>Ecdysozoa</taxon>
        <taxon>Nematoda</taxon>
        <taxon>Chromadorea</taxon>
        <taxon>Rhabditida</taxon>
        <taxon>Spirurina</taxon>
        <taxon>Ascaridomorpha</taxon>
        <taxon>Ascaridoidea</taxon>
        <taxon>Toxocaridae</taxon>
        <taxon>Toxocara</taxon>
    </lineage>
</organism>
<dbReference type="Pfam" id="PF00289">
    <property type="entry name" value="Biotin_carb_N"/>
    <property type="match status" value="1"/>
</dbReference>
<dbReference type="InterPro" id="IPR005481">
    <property type="entry name" value="BC-like_N"/>
</dbReference>
<evidence type="ECO:0000313" key="6">
    <source>
        <dbReference type="WBParaSite" id="TCNE_0001414101-mRNA-1"/>
    </source>
</evidence>
<dbReference type="GO" id="GO:0016874">
    <property type="term" value="F:ligase activity"/>
    <property type="evidence" value="ECO:0007669"/>
    <property type="project" value="UniProtKB-KW"/>
</dbReference>
<keyword evidence="5" id="KW-1185">Reference proteome</keyword>
<dbReference type="GO" id="GO:0016757">
    <property type="term" value="F:glycosyltransferase activity"/>
    <property type="evidence" value="ECO:0007669"/>
    <property type="project" value="InterPro"/>
</dbReference>
<dbReference type="WBParaSite" id="TCNE_0001414101-mRNA-1">
    <property type="protein sequence ID" value="TCNE_0001414101-mRNA-1"/>
    <property type="gene ID" value="TCNE_0001414101"/>
</dbReference>
<name>A0A183V071_TOXCA</name>
<dbReference type="GO" id="GO:0006506">
    <property type="term" value="P:GPI anchor biosynthetic process"/>
    <property type="evidence" value="ECO:0007669"/>
    <property type="project" value="InterPro"/>
</dbReference>
<dbReference type="AlphaFoldDB" id="A0A183V071"/>
<dbReference type="PANTHER" id="PTHR31410">
    <property type="entry name" value="TRANSMEMBRANE PROTEIN 246"/>
    <property type="match status" value="1"/>
</dbReference>
<dbReference type="InterPro" id="IPR011764">
    <property type="entry name" value="Biotin_carboxylation_dom"/>
</dbReference>
<dbReference type="Gene3D" id="3.40.50.20">
    <property type="match status" value="1"/>
</dbReference>